<evidence type="ECO:0000313" key="2">
    <source>
        <dbReference type="EMBL" id="OBX50784.1"/>
    </source>
</evidence>
<dbReference type="PROSITE" id="PS00409">
    <property type="entry name" value="PROKAR_NTER_METHYL"/>
    <property type="match status" value="1"/>
</dbReference>
<dbReference type="InterPro" id="IPR045584">
    <property type="entry name" value="Pilin-like"/>
</dbReference>
<feature type="transmembrane region" description="Helical" evidence="1">
    <location>
        <begin position="14"/>
        <end position="34"/>
    </location>
</feature>
<dbReference type="SUPFAM" id="SSF54523">
    <property type="entry name" value="Pili subunits"/>
    <property type="match status" value="1"/>
</dbReference>
<gene>
    <name evidence="2" type="ORF">A9Z60_02475</name>
</gene>
<evidence type="ECO:0000256" key="1">
    <source>
        <dbReference type="SAM" id="Phobius"/>
    </source>
</evidence>
<evidence type="ECO:0008006" key="4">
    <source>
        <dbReference type="Google" id="ProtNLM"/>
    </source>
</evidence>
<dbReference type="OrthoDB" id="6647872at2"/>
<dbReference type="NCBIfam" id="TIGR02532">
    <property type="entry name" value="IV_pilin_GFxxxE"/>
    <property type="match status" value="1"/>
</dbReference>
<reference evidence="2 3" key="1">
    <citation type="submission" date="2016-06" db="EMBL/GenBank/DDBJ databases">
        <title>Draft genome of Moraxella nonliquefaciens CCUG 60284.</title>
        <authorList>
            <person name="Salva-Serra F."/>
            <person name="Engstrom-Jakobsson H."/>
            <person name="Thorell K."/>
            <person name="Gonzales-Siles L."/>
            <person name="Karlsson R."/>
            <person name="Boulund F."/>
            <person name="Engstrand L."/>
            <person name="Kristiansson E."/>
            <person name="Moore E."/>
        </authorList>
    </citation>
    <scope>NUCLEOTIDE SEQUENCE [LARGE SCALE GENOMIC DNA]</scope>
    <source>
        <strain evidence="2 3">CCUG 60284</strain>
    </source>
</reference>
<proteinExistence type="predicted"/>
<comment type="caution">
    <text evidence="2">The sequence shown here is derived from an EMBL/GenBank/DDBJ whole genome shotgun (WGS) entry which is preliminary data.</text>
</comment>
<protein>
    <recommendedName>
        <fullName evidence="4">Pilus assembly protein PilE</fullName>
    </recommendedName>
</protein>
<evidence type="ECO:0000313" key="3">
    <source>
        <dbReference type="Proteomes" id="UP000092671"/>
    </source>
</evidence>
<keyword evidence="1" id="KW-1133">Transmembrane helix</keyword>
<keyword evidence="1" id="KW-0472">Membrane</keyword>
<name>A0A1B8PJT7_MORNO</name>
<keyword evidence="1" id="KW-0812">Transmembrane</keyword>
<dbReference type="Pfam" id="PF07963">
    <property type="entry name" value="N_methyl"/>
    <property type="match status" value="1"/>
</dbReference>
<dbReference type="RefSeq" id="WP_066893020.1">
    <property type="nucleotide sequence ID" value="NZ_LZDN01000012.1"/>
</dbReference>
<dbReference type="EMBL" id="LZDN01000012">
    <property type="protein sequence ID" value="OBX50784.1"/>
    <property type="molecule type" value="Genomic_DNA"/>
</dbReference>
<accession>A0A1B8PJT7</accession>
<dbReference type="AlphaFoldDB" id="A0A1B8PJT7"/>
<organism evidence="2 3">
    <name type="scientific">Moraxella nonliquefaciens</name>
    <dbReference type="NCBI Taxonomy" id="478"/>
    <lineage>
        <taxon>Bacteria</taxon>
        <taxon>Pseudomonadati</taxon>
        <taxon>Pseudomonadota</taxon>
        <taxon>Gammaproteobacteria</taxon>
        <taxon>Moraxellales</taxon>
        <taxon>Moraxellaceae</taxon>
        <taxon>Moraxella</taxon>
    </lineage>
</organism>
<dbReference type="Proteomes" id="UP000092671">
    <property type="component" value="Unassembled WGS sequence"/>
</dbReference>
<dbReference type="InterPro" id="IPR012902">
    <property type="entry name" value="N_methyl_site"/>
</dbReference>
<sequence>MTQRAFVGRGERGFTLLELMAVLIIIAILASIAVPSYRRMVIRNAEAEVQSAMGTIQVDLDRWRASALTYRGFVPVNNVDRNARLTYSYGDNTTNGTVIFVPLGSTENNFRYRIELRDGDNTSVGLNPANNRDIMSLGRAWVMYATPNPNNSSINDASAFVLRSTGFKCKSGFGAKQNIVGLNTTTCGAPGQEGW</sequence>
<dbReference type="Gene3D" id="3.30.700.10">
    <property type="entry name" value="Glycoprotein, Type 4 Pilin"/>
    <property type="match status" value="1"/>
</dbReference>